<dbReference type="HOGENOM" id="CLU_1434614_0_0_1"/>
<dbReference type="AlphaFoldDB" id="A0A0C9W1U9"/>
<reference evidence="1 2" key="1">
    <citation type="submission" date="2014-04" db="EMBL/GenBank/DDBJ databases">
        <title>Evolutionary Origins and Diversification of the Mycorrhizal Mutualists.</title>
        <authorList>
            <consortium name="DOE Joint Genome Institute"/>
            <consortium name="Mycorrhizal Genomics Consortium"/>
            <person name="Kohler A."/>
            <person name="Kuo A."/>
            <person name="Nagy L.G."/>
            <person name="Floudas D."/>
            <person name="Copeland A."/>
            <person name="Barry K.W."/>
            <person name="Cichocki N."/>
            <person name="Veneault-Fourrey C."/>
            <person name="LaButti K."/>
            <person name="Lindquist E.A."/>
            <person name="Lipzen A."/>
            <person name="Lundell T."/>
            <person name="Morin E."/>
            <person name="Murat C."/>
            <person name="Riley R."/>
            <person name="Ohm R."/>
            <person name="Sun H."/>
            <person name="Tunlid A."/>
            <person name="Henrissat B."/>
            <person name="Grigoriev I.V."/>
            <person name="Hibbett D.S."/>
            <person name="Martin F."/>
        </authorList>
    </citation>
    <scope>NUCLEOTIDE SEQUENCE [LARGE SCALE GENOMIC DNA]</scope>
    <source>
        <strain evidence="1 2">MD-312</strain>
    </source>
</reference>
<gene>
    <name evidence="1" type="ORF">HYDPIDRAFT_32785</name>
</gene>
<proteinExistence type="predicted"/>
<name>A0A0C9W1U9_9AGAM</name>
<dbReference type="EMBL" id="KN839879">
    <property type="protein sequence ID" value="KIJ59913.1"/>
    <property type="molecule type" value="Genomic_DNA"/>
</dbReference>
<keyword evidence="2" id="KW-1185">Reference proteome</keyword>
<accession>A0A0C9W1U9</accession>
<dbReference type="Proteomes" id="UP000053820">
    <property type="component" value="Unassembled WGS sequence"/>
</dbReference>
<dbReference type="OrthoDB" id="189968at2759"/>
<protein>
    <submittedName>
        <fullName evidence="1">Uncharacterized protein</fullName>
    </submittedName>
</protein>
<evidence type="ECO:0000313" key="1">
    <source>
        <dbReference type="EMBL" id="KIJ59913.1"/>
    </source>
</evidence>
<sequence length="189" mass="20604">MTVSAVSASGFIASSLSFSLTGFLESDPRFLFLAPNEGENTVLILPRMSSEESTYETEAALARFFETRTGGSLMSSKFGLAARYEDSDRTDDDDEGGIVDLSLRADIEPMSSGDEDVEETPAAKRLRLAKIYLKSVKEGLAGDEFDAGKLDKQLISARLRQGVLKHSRKAHLLVADSNDFTTPTSKLRL</sequence>
<organism evidence="1 2">
    <name type="scientific">Hydnomerulius pinastri MD-312</name>
    <dbReference type="NCBI Taxonomy" id="994086"/>
    <lineage>
        <taxon>Eukaryota</taxon>
        <taxon>Fungi</taxon>
        <taxon>Dikarya</taxon>
        <taxon>Basidiomycota</taxon>
        <taxon>Agaricomycotina</taxon>
        <taxon>Agaricomycetes</taxon>
        <taxon>Agaricomycetidae</taxon>
        <taxon>Boletales</taxon>
        <taxon>Boletales incertae sedis</taxon>
        <taxon>Leucogyrophana</taxon>
    </lineage>
</organism>
<evidence type="ECO:0000313" key="2">
    <source>
        <dbReference type="Proteomes" id="UP000053820"/>
    </source>
</evidence>